<name>A0A543DVG9_9PSEU</name>
<comment type="caution">
    <text evidence="1">The sequence shown here is derived from an EMBL/GenBank/DDBJ whole genome shotgun (WGS) entry which is preliminary data.</text>
</comment>
<evidence type="ECO:0000313" key="1">
    <source>
        <dbReference type="EMBL" id="TQM13321.1"/>
    </source>
</evidence>
<dbReference type="Proteomes" id="UP000315677">
    <property type="component" value="Unassembled WGS sequence"/>
</dbReference>
<protein>
    <submittedName>
        <fullName evidence="1">Gluconate 2-dehydrogenase gamma chain</fullName>
    </submittedName>
</protein>
<evidence type="ECO:0000313" key="2">
    <source>
        <dbReference type="Proteomes" id="UP000315677"/>
    </source>
</evidence>
<dbReference type="Pfam" id="PF13618">
    <property type="entry name" value="Gluconate_2-dh3"/>
    <property type="match status" value="1"/>
</dbReference>
<accession>A0A543DVG9</accession>
<dbReference type="EMBL" id="VFPA01000001">
    <property type="protein sequence ID" value="TQM13321.1"/>
    <property type="molecule type" value="Genomic_DNA"/>
</dbReference>
<proteinExistence type="predicted"/>
<dbReference type="AlphaFoldDB" id="A0A543DVG9"/>
<gene>
    <name evidence="1" type="ORF">FB558_0053</name>
</gene>
<dbReference type="RefSeq" id="WP_142046994.1">
    <property type="nucleotide sequence ID" value="NZ_VFPA01000001.1"/>
</dbReference>
<organism evidence="1 2">
    <name type="scientific">Pseudonocardia kunmingensis</name>
    <dbReference type="NCBI Taxonomy" id="630975"/>
    <lineage>
        <taxon>Bacteria</taxon>
        <taxon>Bacillati</taxon>
        <taxon>Actinomycetota</taxon>
        <taxon>Actinomycetes</taxon>
        <taxon>Pseudonocardiales</taxon>
        <taxon>Pseudonocardiaceae</taxon>
        <taxon>Pseudonocardia</taxon>
    </lineage>
</organism>
<dbReference type="InterPro" id="IPR027056">
    <property type="entry name" value="Gluconate_2DH_su3"/>
</dbReference>
<reference evidence="1 2" key="1">
    <citation type="submission" date="2019-06" db="EMBL/GenBank/DDBJ databases">
        <title>Sequencing the genomes of 1000 actinobacteria strains.</title>
        <authorList>
            <person name="Klenk H.-P."/>
        </authorList>
    </citation>
    <scope>NUCLEOTIDE SEQUENCE [LARGE SCALE GENOMIC DNA]</scope>
    <source>
        <strain evidence="1 2">DSM 45301</strain>
    </source>
</reference>
<keyword evidence="2" id="KW-1185">Reference proteome</keyword>
<sequence length="232" mass="25825">MTLKADWEIVGSPIDPDSDERLFFTQHEWDTIEAAAARIVPSDHDPGAREARVVVFIDRYLSGIDYIFAAADGSGFLKLTGKFADAWRARMYDMQRTYREGITALDAVAQEQFSKPFTDLAEAEQDLVLEAYSGAPKPSPVTLGASLAVGTFLQGTFDQGLPFFEALCLHVRQGFYCDPVYGGNKDRMGWKVIGFPGPESLKHTMDGTYSTSQYFVESYDWADLVPHLRAGR</sequence>
<dbReference type="OrthoDB" id="8400810at2"/>